<dbReference type="EMBL" id="BGZK01000978">
    <property type="protein sequence ID" value="GBP67257.1"/>
    <property type="molecule type" value="Genomic_DNA"/>
</dbReference>
<gene>
    <name evidence="1" type="ORF">EVAR_47209_1</name>
</gene>
<evidence type="ECO:0000313" key="1">
    <source>
        <dbReference type="EMBL" id="GBP67257.1"/>
    </source>
</evidence>
<accession>A0A4C1XYA9</accession>
<sequence>MLVRINGGLHVATRNLDVTSLAFGYLTPSAHSCLLHGAAGRAYVRNDYAAMYATLHRGPHVEGWTFRHPADEPAAVCIFLLRRSRVDIGEEILPAE</sequence>
<keyword evidence="2" id="KW-1185">Reference proteome</keyword>
<evidence type="ECO:0000313" key="2">
    <source>
        <dbReference type="Proteomes" id="UP000299102"/>
    </source>
</evidence>
<comment type="caution">
    <text evidence="1">The sequence shown here is derived from an EMBL/GenBank/DDBJ whole genome shotgun (WGS) entry which is preliminary data.</text>
</comment>
<dbReference type="AlphaFoldDB" id="A0A4C1XYA9"/>
<proteinExistence type="predicted"/>
<dbReference type="Proteomes" id="UP000299102">
    <property type="component" value="Unassembled WGS sequence"/>
</dbReference>
<reference evidence="1 2" key="1">
    <citation type="journal article" date="2019" name="Commun. Biol.">
        <title>The bagworm genome reveals a unique fibroin gene that provides high tensile strength.</title>
        <authorList>
            <person name="Kono N."/>
            <person name="Nakamura H."/>
            <person name="Ohtoshi R."/>
            <person name="Tomita M."/>
            <person name="Numata K."/>
            <person name="Arakawa K."/>
        </authorList>
    </citation>
    <scope>NUCLEOTIDE SEQUENCE [LARGE SCALE GENOMIC DNA]</scope>
</reference>
<protein>
    <submittedName>
        <fullName evidence="1">Uncharacterized protein</fullName>
    </submittedName>
</protein>
<name>A0A4C1XYA9_EUMVA</name>
<organism evidence="1 2">
    <name type="scientific">Eumeta variegata</name>
    <name type="common">Bagworm moth</name>
    <name type="synonym">Eumeta japonica</name>
    <dbReference type="NCBI Taxonomy" id="151549"/>
    <lineage>
        <taxon>Eukaryota</taxon>
        <taxon>Metazoa</taxon>
        <taxon>Ecdysozoa</taxon>
        <taxon>Arthropoda</taxon>
        <taxon>Hexapoda</taxon>
        <taxon>Insecta</taxon>
        <taxon>Pterygota</taxon>
        <taxon>Neoptera</taxon>
        <taxon>Endopterygota</taxon>
        <taxon>Lepidoptera</taxon>
        <taxon>Glossata</taxon>
        <taxon>Ditrysia</taxon>
        <taxon>Tineoidea</taxon>
        <taxon>Psychidae</taxon>
        <taxon>Oiketicinae</taxon>
        <taxon>Eumeta</taxon>
    </lineage>
</organism>